<dbReference type="SMART" id="SM00538">
    <property type="entry name" value="POP4"/>
    <property type="match status" value="1"/>
</dbReference>
<accession>A0ABN9XTT6</accession>
<dbReference type="Proteomes" id="UP001189429">
    <property type="component" value="Unassembled WGS sequence"/>
</dbReference>
<evidence type="ECO:0000256" key="1">
    <source>
        <dbReference type="ARBA" id="ARBA00004123"/>
    </source>
</evidence>
<proteinExistence type="inferred from homology"/>
<comment type="subcellular location">
    <subcellularLocation>
        <location evidence="1">Nucleus</location>
    </subcellularLocation>
</comment>
<dbReference type="SUPFAM" id="SSF101744">
    <property type="entry name" value="Rof/RNase P subunit-like"/>
    <property type="match status" value="1"/>
</dbReference>
<evidence type="ECO:0000313" key="4">
    <source>
        <dbReference type="Proteomes" id="UP001189429"/>
    </source>
</evidence>
<dbReference type="InterPro" id="IPR036980">
    <property type="entry name" value="RNase_P/MRP_Rpp29_sf"/>
</dbReference>
<dbReference type="EMBL" id="CAUYUJ010020967">
    <property type="protein sequence ID" value="CAK0901683.1"/>
    <property type="molecule type" value="Genomic_DNA"/>
</dbReference>
<reference evidence="3" key="1">
    <citation type="submission" date="2023-10" db="EMBL/GenBank/DDBJ databases">
        <authorList>
            <person name="Chen Y."/>
            <person name="Shah S."/>
            <person name="Dougan E. K."/>
            <person name="Thang M."/>
            <person name="Chan C."/>
        </authorList>
    </citation>
    <scope>NUCLEOTIDE SEQUENCE [LARGE SCALE GENOMIC DNA]</scope>
</reference>
<dbReference type="Pfam" id="PF01868">
    <property type="entry name" value="RNase_P-MRP_p29"/>
    <property type="match status" value="1"/>
</dbReference>
<name>A0ABN9XTT6_9DINO</name>
<keyword evidence="4" id="KW-1185">Reference proteome</keyword>
<dbReference type="PANTHER" id="PTHR13348:SF0">
    <property type="entry name" value="RIBONUCLEASE P PROTEIN SUBUNIT P29"/>
    <property type="match status" value="1"/>
</dbReference>
<protein>
    <submittedName>
        <fullName evidence="3">Uncharacterized protein</fullName>
    </submittedName>
</protein>
<dbReference type="InterPro" id="IPR002730">
    <property type="entry name" value="Rpp29/RNP1"/>
</dbReference>
<dbReference type="Gene3D" id="2.30.30.210">
    <property type="entry name" value="Ribonuclease P/MRP, subunit p29"/>
    <property type="match status" value="1"/>
</dbReference>
<dbReference type="PANTHER" id="PTHR13348">
    <property type="entry name" value="RIBONUCLEASE P SUBUNIT P29"/>
    <property type="match status" value="1"/>
</dbReference>
<evidence type="ECO:0000313" key="3">
    <source>
        <dbReference type="EMBL" id="CAK0901683.1"/>
    </source>
</evidence>
<comment type="caution">
    <text evidence="3">The sequence shown here is derived from an EMBL/GenBank/DDBJ whole genome shotgun (WGS) entry which is preliminary data.</text>
</comment>
<organism evidence="3 4">
    <name type="scientific">Prorocentrum cordatum</name>
    <dbReference type="NCBI Taxonomy" id="2364126"/>
    <lineage>
        <taxon>Eukaryota</taxon>
        <taxon>Sar</taxon>
        <taxon>Alveolata</taxon>
        <taxon>Dinophyceae</taxon>
        <taxon>Prorocentrales</taxon>
        <taxon>Prorocentraceae</taxon>
        <taxon>Prorocentrum</taxon>
    </lineage>
</organism>
<sequence>MCENKFAPAVHTPAHRKLEVIDELALPERRIGNANWRADLEAKKAIELHARPSEAEVFQVDVTIDQMRKCARLMASVLPLFPRAFHQRPPRRGRPTKVFDKDRAAAMSAAELASRDGRREAKRPVADPQGPVLELLRSHGVRSPAAFYDQRVRGKLLRFDNVGSKAPASARGSQLGALDPGCGKSWKEPAGREQWRHLRHHAFEPLRKLWEEYARDLCPGGGEALALALAGADLHGSTLQVVQSKSPGCVGLRGTVVEETQGTFRIITAASQVRVLPKQQCVFEVAVRGQAVRLLGPAWAHRLPSGVPGPRAPGRWALP</sequence>
<dbReference type="InterPro" id="IPR023534">
    <property type="entry name" value="Rof/RNase_P-like"/>
</dbReference>
<dbReference type="InterPro" id="IPR016848">
    <property type="entry name" value="RNase_P/MRP_Rpp29-subunit"/>
</dbReference>
<evidence type="ECO:0000256" key="2">
    <source>
        <dbReference type="ARBA" id="ARBA00006181"/>
    </source>
</evidence>
<comment type="similarity">
    <text evidence="2">Belongs to the eukaryotic/archaeal RNase P protein component 1 family.</text>
</comment>
<gene>
    <name evidence="3" type="ORF">PCOR1329_LOCUS78565</name>
</gene>